<keyword evidence="1" id="KW-1133">Transmembrane helix</keyword>
<keyword evidence="1" id="KW-0472">Membrane</keyword>
<organism evidence="2 3">
    <name type="scientific">Paenibacillus profundus</name>
    <dbReference type="NCBI Taxonomy" id="1173085"/>
    <lineage>
        <taxon>Bacteria</taxon>
        <taxon>Bacillati</taxon>
        <taxon>Bacillota</taxon>
        <taxon>Bacilli</taxon>
        <taxon>Bacillales</taxon>
        <taxon>Paenibacillaceae</taxon>
        <taxon>Paenibacillus</taxon>
    </lineage>
</organism>
<evidence type="ECO:0000313" key="2">
    <source>
        <dbReference type="EMBL" id="MCE5171192.1"/>
    </source>
</evidence>
<reference evidence="2 3" key="1">
    <citation type="submission" date="2021-11" db="EMBL/GenBank/DDBJ databases">
        <title>Draft genome sequence of Paenibacillus profundus YoMME, a new Gram-positive bacteria with exoelectrogenic properties.</title>
        <authorList>
            <person name="Hubenova Y."/>
            <person name="Hubenova E."/>
            <person name="Manasiev Y."/>
            <person name="Peykov S."/>
            <person name="Mitov M."/>
        </authorList>
    </citation>
    <scope>NUCLEOTIDE SEQUENCE [LARGE SCALE GENOMIC DNA]</scope>
    <source>
        <strain evidence="2 3">YoMME</strain>
    </source>
</reference>
<dbReference type="EMBL" id="JAJNBZ010000015">
    <property type="protein sequence ID" value="MCE5171192.1"/>
    <property type="molecule type" value="Genomic_DNA"/>
</dbReference>
<keyword evidence="1" id="KW-0812">Transmembrane</keyword>
<keyword evidence="3" id="KW-1185">Reference proteome</keyword>
<sequence length="71" mass="8159">MTRMRRNERGILLSDNSTIHHDSVKHDKVPWNVIDLLLILIIWRIMLTDTIMGAVGDQFEHLGLSPALPRS</sequence>
<proteinExistence type="predicted"/>
<accession>A0ABS8YJ32</accession>
<protein>
    <submittedName>
        <fullName evidence="2">Uncharacterized protein</fullName>
    </submittedName>
</protein>
<name>A0ABS8YJ32_9BACL</name>
<dbReference type="RefSeq" id="WP_019421522.1">
    <property type="nucleotide sequence ID" value="NZ_JAJNBZ010000015.1"/>
</dbReference>
<gene>
    <name evidence="2" type="ORF">LQV63_17975</name>
</gene>
<evidence type="ECO:0000256" key="1">
    <source>
        <dbReference type="SAM" id="Phobius"/>
    </source>
</evidence>
<evidence type="ECO:0000313" key="3">
    <source>
        <dbReference type="Proteomes" id="UP001199916"/>
    </source>
</evidence>
<comment type="caution">
    <text evidence="2">The sequence shown here is derived from an EMBL/GenBank/DDBJ whole genome shotgun (WGS) entry which is preliminary data.</text>
</comment>
<feature type="transmembrane region" description="Helical" evidence="1">
    <location>
        <begin position="29"/>
        <end position="47"/>
    </location>
</feature>
<dbReference type="Proteomes" id="UP001199916">
    <property type="component" value="Unassembled WGS sequence"/>
</dbReference>